<feature type="compositionally biased region" description="Low complexity" evidence="1">
    <location>
        <begin position="229"/>
        <end position="254"/>
    </location>
</feature>
<reference evidence="2" key="1">
    <citation type="journal article" date="2022" name="Int. J. Mol. Sci.">
        <title>Draft Genome of Tanacetum Coccineum: Genomic Comparison of Closely Related Tanacetum-Family Plants.</title>
        <authorList>
            <person name="Yamashiro T."/>
            <person name="Shiraishi A."/>
            <person name="Nakayama K."/>
            <person name="Satake H."/>
        </authorList>
    </citation>
    <scope>NUCLEOTIDE SEQUENCE</scope>
</reference>
<keyword evidence="3" id="KW-1185">Reference proteome</keyword>
<dbReference type="Proteomes" id="UP001151760">
    <property type="component" value="Unassembled WGS sequence"/>
</dbReference>
<sequence>MFIPASPEHVPAIPDQLPVEPPIAPNPPELDNDYLDVVDYDDVEEPYEDLDDEEEDLEEDPKMDLDKEKEDPKNRQSSSDSDIPITATTTMGRPFKAIKVLRATAVSRISCLRPLILLSLHLRFDMENAFSTMNIHNYTSASSATSGSIFFNSLEDSRDGMILPTFSLFYNNPYLKDMQAYDAIPPPQAIIALPAVLPLSSVLSLPPMFYSRDFFPPEKISPPKDTETPVKSPISVSPSSSVGSSSPVRSTTSPPDYPFDKSIFADDDSIISRCFIIPVMYVEIVYPISCHRMSIRSLIPLSPYLSLEVLNSKISIESCNMPPKKTSTSETPAITLAAIHQLIADGIAAAIEAQAATMASASNPNRNTVPTGTHVAKNGKL</sequence>
<feature type="region of interest" description="Disordered" evidence="1">
    <location>
        <begin position="360"/>
        <end position="381"/>
    </location>
</feature>
<evidence type="ECO:0000313" key="2">
    <source>
        <dbReference type="EMBL" id="GJT50369.1"/>
    </source>
</evidence>
<proteinExistence type="predicted"/>
<dbReference type="EMBL" id="BQNB010016315">
    <property type="protein sequence ID" value="GJT50369.1"/>
    <property type="molecule type" value="Genomic_DNA"/>
</dbReference>
<comment type="caution">
    <text evidence="2">The sequence shown here is derived from an EMBL/GenBank/DDBJ whole genome shotgun (WGS) entry which is preliminary data.</text>
</comment>
<name>A0ABQ5EHN0_9ASTR</name>
<feature type="compositionally biased region" description="Polar residues" evidence="1">
    <location>
        <begin position="362"/>
        <end position="371"/>
    </location>
</feature>
<feature type="region of interest" description="Disordered" evidence="1">
    <location>
        <begin position="220"/>
        <end position="254"/>
    </location>
</feature>
<feature type="compositionally biased region" description="Polar residues" evidence="1">
    <location>
        <begin position="75"/>
        <end position="87"/>
    </location>
</feature>
<reference evidence="2" key="2">
    <citation type="submission" date="2022-01" db="EMBL/GenBank/DDBJ databases">
        <authorList>
            <person name="Yamashiro T."/>
            <person name="Shiraishi A."/>
            <person name="Satake H."/>
            <person name="Nakayama K."/>
        </authorList>
    </citation>
    <scope>NUCLEOTIDE SEQUENCE</scope>
</reference>
<feature type="compositionally biased region" description="Basic and acidic residues" evidence="1">
    <location>
        <begin position="60"/>
        <end position="74"/>
    </location>
</feature>
<feature type="compositionally biased region" description="Acidic residues" evidence="1">
    <location>
        <begin position="30"/>
        <end position="59"/>
    </location>
</feature>
<feature type="compositionally biased region" description="Pro residues" evidence="1">
    <location>
        <begin position="19"/>
        <end position="28"/>
    </location>
</feature>
<evidence type="ECO:0000313" key="3">
    <source>
        <dbReference type="Proteomes" id="UP001151760"/>
    </source>
</evidence>
<protein>
    <submittedName>
        <fullName evidence="2">Uncharacterized protein</fullName>
    </submittedName>
</protein>
<feature type="region of interest" description="Disordered" evidence="1">
    <location>
        <begin position="1"/>
        <end position="87"/>
    </location>
</feature>
<accession>A0ABQ5EHN0</accession>
<organism evidence="2 3">
    <name type="scientific">Tanacetum coccineum</name>
    <dbReference type="NCBI Taxonomy" id="301880"/>
    <lineage>
        <taxon>Eukaryota</taxon>
        <taxon>Viridiplantae</taxon>
        <taxon>Streptophyta</taxon>
        <taxon>Embryophyta</taxon>
        <taxon>Tracheophyta</taxon>
        <taxon>Spermatophyta</taxon>
        <taxon>Magnoliopsida</taxon>
        <taxon>eudicotyledons</taxon>
        <taxon>Gunneridae</taxon>
        <taxon>Pentapetalae</taxon>
        <taxon>asterids</taxon>
        <taxon>campanulids</taxon>
        <taxon>Asterales</taxon>
        <taxon>Asteraceae</taxon>
        <taxon>Asteroideae</taxon>
        <taxon>Anthemideae</taxon>
        <taxon>Anthemidinae</taxon>
        <taxon>Tanacetum</taxon>
    </lineage>
</organism>
<gene>
    <name evidence="2" type="ORF">Tco_0976526</name>
</gene>
<evidence type="ECO:0000256" key="1">
    <source>
        <dbReference type="SAM" id="MobiDB-lite"/>
    </source>
</evidence>